<dbReference type="RefSeq" id="WP_188498108.1">
    <property type="nucleotide sequence ID" value="NZ_BMFV01000024.1"/>
</dbReference>
<dbReference type="Gene3D" id="3.40.50.300">
    <property type="entry name" value="P-loop containing nucleotide triphosphate hydrolases"/>
    <property type="match status" value="1"/>
</dbReference>
<feature type="domain" description="DNA polymerase III delta subunit-like C-terminal" evidence="10">
    <location>
        <begin position="212"/>
        <end position="331"/>
    </location>
</feature>
<dbReference type="InterPro" id="IPR008921">
    <property type="entry name" value="DNA_pol3_clamp-load_cplx_C"/>
</dbReference>
<proteinExistence type="inferred from homology"/>
<evidence type="ECO:0000259" key="9">
    <source>
        <dbReference type="Pfam" id="PF06144"/>
    </source>
</evidence>
<keyword evidence="4" id="KW-0548">Nucleotidyltransferase</keyword>
<dbReference type="EC" id="2.7.7.7" evidence="1"/>
<dbReference type="GO" id="GO:0003887">
    <property type="term" value="F:DNA-directed DNA polymerase activity"/>
    <property type="evidence" value="ECO:0007669"/>
    <property type="project" value="UniProtKB-KW"/>
</dbReference>
<evidence type="ECO:0000256" key="2">
    <source>
        <dbReference type="ARBA" id="ARBA00017703"/>
    </source>
</evidence>
<keyword evidence="6" id="KW-0239">DNA-directed DNA polymerase</keyword>
<organism evidence="11 12">
    <name type="scientific">Pullulanibacillus pueri</name>
    <dbReference type="NCBI Taxonomy" id="1437324"/>
    <lineage>
        <taxon>Bacteria</taxon>
        <taxon>Bacillati</taxon>
        <taxon>Bacillota</taxon>
        <taxon>Bacilli</taxon>
        <taxon>Bacillales</taxon>
        <taxon>Sporolactobacillaceae</taxon>
        <taxon>Pullulanibacillus</taxon>
    </lineage>
</organism>
<sequence>MAQLQIKPPLQSIYFIYGTEEYLIETIQKRIISLAITHEDQAFDMSKYNMEEQPVEVAIEDANTLPFMAEKRVVIIENAFFLTGDTKKRKVEHDMDRLAEYVQSPSPDTVLIIIAPYEKLDRRKKIVKSLEKQAEVFEFTSINDSMLYQILSDEAAQNGTEYTRQGHERLLEVSGTNASILVNEVKKMTLYAAGEQVIDRELVDRLAARTLESDVFQMVDKIMNRKPEEAFRLLADLIHQKEEPVKLLALITRQFRIALQTDLYQKQGFTQKQIASRLRLHPYAVKIASSQISRYGESALKKALTFCSDTDVSMKTGTMDKVVGLQILIQKLVSL</sequence>
<name>A0A8J2ZXI5_9BACL</name>
<comment type="similarity">
    <text evidence="7">Belongs to the DNA polymerase HolA subunit family.</text>
</comment>
<dbReference type="GO" id="GO:0006261">
    <property type="term" value="P:DNA-templated DNA replication"/>
    <property type="evidence" value="ECO:0007669"/>
    <property type="project" value="TreeGrafter"/>
</dbReference>
<dbReference type="Gene3D" id="1.10.8.60">
    <property type="match status" value="1"/>
</dbReference>
<evidence type="ECO:0000313" key="11">
    <source>
        <dbReference type="EMBL" id="GGH84907.1"/>
    </source>
</evidence>
<dbReference type="GO" id="GO:0009360">
    <property type="term" value="C:DNA polymerase III complex"/>
    <property type="evidence" value="ECO:0007669"/>
    <property type="project" value="InterPro"/>
</dbReference>
<evidence type="ECO:0000256" key="5">
    <source>
        <dbReference type="ARBA" id="ARBA00022705"/>
    </source>
</evidence>
<gene>
    <name evidence="11" type="primary">yqeN</name>
    <name evidence="11" type="ORF">GCM10007096_29060</name>
</gene>
<keyword evidence="5" id="KW-0235">DNA replication</keyword>
<dbReference type="InterPro" id="IPR048466">
    <property type="entry name" value="DNA_pol3_delta-like_C"/>
</dbReference>
<comment type="caution">
    <text evidence="11">The sequence shown here is derived from an EMBL/GenBank/DDBJ whole genome shotgun (WGS) entry which is preliminary data.</text>
</comment>
<dbReference type="Gene3D" id="1.20.272.10">
    <property type="match status" value="1"/>
</dbReference>
<feature type="domain" description="DNA polymerase III delta N-terminal" evidence="9">
    <location>
        <begin position="14"/>
        <end position="139"/>
    </location>
</feature>
<dbReference type="Pfam" id="PF21694">
    <property type="entry name" value="DNA_pol3_delta_C"/>
    <property type="match status" value="1"/>
</dbReference>
<evidence type="ECO:0000259" key="10">
    <source>
        <dbReference type="Pfam" id="PF21694"/>
    </source>
</evidence>
<dbReference type="GO" id="GO:0003677">
    <property type="term" value="F:DNA binding"/>
    <property type="evidence" value="ECO:0007669"/>
    <property type="project" value="InterPro"/>
</dbReference>
<evidence type="ECO:0000256" key="6">
    <source>
        <dbReference type="ARBA" id="ARBA00022932"/>
    </source>
</evidence>
<dbReference type="InterPro" id="IPR005790">
    <property type="entry name" value="DNA_polIII_delta"/>
</dbReference>
<dbReference type="Proteomes" id="UP000656813">
    <property type="component" value="Unassembled WGS sequence"/>
</dbReference>
<dbReference type="Pfam" id="PF06144">
    <property type="entry name" value="DNA_pol3_delta"/>
    <property type="match status" value="1"/>
</dbReference>
<evidence type="ECO:0000256" key="8">
    <source>
        <dbReference type="ARBA" id="ARBA00049244"/>
    </source>
</evidence>
<keyword evidence="12" id="KW-1185">Reference proteome</keyword>
<dbReference type="SUPFAM" id="SSF48019">
    <property type="entry name" value="post-AAA+ oligomerization domain-like"/>
    <property type="match status" value="1"/>
</dbReference>
<dbReference type="NCBIfam" id="TIGR01128">
    <property type="entry name" value="holA"/>
    <property type="match status" value="1"/>
</dbReference>
<keyword evidence="3" id="KW-0808">Transferase</keyword>
<dbReference type="InterPro" id="IPR027417">
    <property type="entry name" value="P-loop_NTPase"/>
</dbReference>
<dbReference type="PANTHER" id="PTHR34388">
    <property type="entry name" value="DNA POLYMERASE III SUBUNIT DELTA"/>
    <property type="match status" value="1"/>
</dbReference>
<evidence type="ECO:0000256" key="7">
    <source>
        <dbReference type="ARBA" id="ARBA00034754"/>
    </source>
</evidence>
<evidence type="ECO:0000256" key="3">
    <source>
        <dbReference type="ARBA" id="ARBA00022679"/>
    </source>
</evidence>
<evidence type="ECO:0000313" key="12">
    <source>
        <dbReference type="Proteomes" id="UP000656813"/>
    </source>
</evidence>
<dbReference type="EMBL" id="BMFV01000024">
    <property type="protein sequence ID" value="GGH84907.1"/>
    <property type="molecule type" value="Genomic_DNA"/>
</dbReference>
<evidence type="ECO:0000256" key="4">
    <source>
        <dbReference type="ARBA" id="ARBA00022695"/>
    </source>
</evidence>
<dbReference type="SUPFAM" id="SSF52540">
    <property type="entry name" value="P-loop containing nucleoside triphosphate hydrolases"/>
    <property type="match status" value="1"/>
</dbReference>
<comment type="catalytic activity">
    <reaction evidence="8">
        <text>DNA(n) + a 2'-deoxyribonucleoside 5'-triphosphate = DNA(n+1) + diphosphate</text>
        <dbReference type="Rhea" id="RHEA:22508"/>
        <dbReference type="Rhea" id="RHEA-COMP:17339"/>
        <dbReference type="Rhea" id="RHEA-COMP:17340"/>
        <dbReference type="ChEBI" id="CHEBI:33019"/>
        <dbReference type="ChEBI" id="CHEBI:61560"/>
        <dbReference type="ChEBI" id="CHEBI:173112"/>
        <dbReference type="EC" id="2.7.7.7"/>
    </reaction>
</comment>
<dbReference type="PANTHER" id="PTHR34388:SF1">
    <property type="entry name" value="DNA POLYMERASE III SUBUNIT DELTA"/>
    <property type="match status" value="1"/>
</dbReference>
<dbReference type="InterPro" id="IPR010372">
    <property type="entry name" value="DNA_pol3_delta_N"/>
</dbReference>
<reference evidence="11" key="1">
    <citation type="journal article" date="2014" name="Int. J. Syst. Evol. Microbiol.">
        <title>Complete genome sequence of Corynebacterium casei LMG S-19264T (=DSM 44701T), isolated from a smear-ripened cheese.</title>
        <authorList>
            <consortium name="US DOE Joint Genome Institute (JGI-PGF)"/>
            <person name="Walter F."/>
            <person name="Albersmeier A."/>
            <person name="Kalinowski J."/>
            <person name="Ruckert C."/>
        </authorList>
    </citation>
    <scope>NUCLEOTIDE SEQUENCE</scope>
    <source>
        <strain evidence="11">CGMCC 1.12777</strain>
    </source>
</reference>
<protein>
    <recommendedName>
        <fullName evidence="2">DNA polymerase III subunit delta</fullName>
        <ecNumber evidence="1">2.7.7.7</ecNumber>
    </recommendedName>
</protein>
<accession>A0A8J2ZXI5</accession>
<reference evidence="11" key="2">
    <citation type="submission" date="2020-09" db="EMBL/GenBank/DDBJ databases">
        <authorList>
            <person name="Sun Q."/>
            <person name="Zhou Y."/>
        </authorList>
    </citation>
    <scope>NUCLEOTIDE SEQUENCE</scope>
    <source>
        <strain evidence="11">CGMCC 1.12777</strain>
    </source>
</reference>
<dbReference type="AlphaFoldDB" id="A0A8J2ZXI5"/>
<evidence type="ECO:0000256" key="1">
    <source>
        <dbReference type="ARBA" id="ARBA00012417"/>
    </source>
</evidence>